<dbReference type="GO" id="GO:0004853">
    <property type="term" value="F:uroporphyrinogen decarboxylase activity"/>
    <property type="evidence" value="ECO:0007669"/>
    <property type="project" value="InterPro"/>
</dbReference>
<evidence type="ECO:0000313" key="3">
    <source>
        <dbReference type="Proteomes" id="UP000184245"/>
    </source>
</evidence>
<dbReference type="OrthoDB" id="9813603at2"/>
<dbReference type="GO" id="GO:0006779">
    <property type="term" value="P:porphyrin-containing compound biosynthetic process"/>
    <property type="evidence" value="ECO:0007669"/>
    <property type="project" value="InterPro"/>
</dbReference>
<dbReference type="InterPro" id="IPR000257">
    <property type="entry name" value="Uroporphyrinogen_deCOase"/>
</dbReference>
<organism evidence="2 3">
    <name type="scientific">Lactonifactor longoviformis DSM 17459</name>
    <dbReference type="NCBI Taxonomy" id="1122155"/>
    <lineage>
        <taxon>Bacteria</taxon>
        <taxon>Bacillati</taxon>
        <taxon>Bacillota</taxon>
        <taxon>Clostridia</taxon>
        <taxon>Eubacteriales</taxon>
        <taxon>Clostridiaceae</taxon>
        <taxon>Lactonifactor</taxon>
    </lineage>
</organism>
<dbReference type="Proteomes" id="UP000184245">
    <property type="component" value="Unassembled WGS sequence"/>
</dbReference>
<dbReference type="EMBL" id="FQVI01000017">
    <property type="protein sequence ID" value="SHF22819.1"/>
    <property type="molecule type" value="Genomic_DNA"/>
</dbReference>
<proteinExistence type="predicted"/>
<keyword evidence="3" id="KW-1185">Reference proteome</keyword>
<dbReference type="Pfam" id="PF01208">
    <property type="entry name" value="URO-D"/>
    <property type="match status" value="1"/>
</dbReference>
<sequence length="418" mass="47874">MDNNTILTPEKKKYNERLQRIEDAVALKEPDKIPLAPSFDGVIQNFYGSSYKNTYYDHPKAIDAIVRFYTDYPQCDATMTNLLISGKACELSGFNFIDWPGRPGTSVSDYSTHQIIEHEYMAQEEYPELLKDFTGFMIRKYIPRAYDRLQGLQNFSFNTSTVLSAAFLAPFYSPAMLDSYKLFAEIGKLEAETSAAFMNQIDQLAAIGMPSMFMAISEAPYDILGDYFRGTVGIMEDLFEYEDEIKEACDMFADQQIQALQFLRFIPMKGKRVFFPLHKGMDGFMNDKQYEKLYWNPLKKIMLALIDMGVTPYVFAEGKYSTRLHYLADVPKGKVIYHFEDIDMREAKKILGKVACISGNLPVALMEYGKKETIVNYCKSLIDNCAPGGGYIFDFNGACENAKRENINTMFEVFETYR</sequence>
<dbReference type="Gene3D" id="3.20.20.210">
    <property type="match status" value="1"/>
</dbReference>
<name>A0A1M4ZXQ3_9CLOT</name>
<reference evidence="2 3" key="1">
    <citation type="submission" date="2016-11" db="EMBL/GenBank/DDBJ databases">
        <authorList>
            <person name="Jaros S."/>
            <person name="Januszkiewicz K."/>
            <person name="Wedrychowicz H."/>
        </authorList>
    </citation>
    <scope>NUCLEOTIDE SEQUENCE [LARGE SCALE GENOMIC DNA]</scope>
    <source>
        <strain evidence="2 3">DSM 17459</strain>
    </source>
</reference>
<dbReference type="SUPFAM" id="SSF51726">
    <property type="entry name" value="UROD/MetE-like"/>
    <property type="match status" value="1"/>
</dbReference>
<accession>A0A1M4ZXQ3</accession>
<evidence type="ECO:0000313" key="2">
    <source>
        <dbReference type="EMBL" id="SHF22819.1"/>
    </source>
</evidence>
<gene>
    <name evidence="2" type="ORF">SAMN02745158_02953</name>
</gene>
<dbReference type="AlphaFoldDB" id="A0A1M4ZXQ3"/>
<feature type="domain" description="Uroporphyrinogen decarboxylase (URO-D)" evidence="1">
    <location>
        <begin position="214"/>
        <end position="415"/>
    </location>
</feature>
<protein>
    <submittedName>
        <fullName evidence="2">Uroporphyrinogen decarboxylase (URO-D)</fullName>
    </submittedName>
</protein>
<dbReference type="RefSeq" id="WP_072853094.1">
    <property type="nucleotide sequence ID" value="NZ_FQVI01000017.1"/>
</dbReference>
<dbReference type="InterPro" id="IPR038071">
    <property type="entry name" value="UROD/MetE-like_sf"/>
</dbReference>
<dbReference type="STRING" id="1122155.SAMN02745158_02953"/>
<evidence type="ECO:0000259" key="1">
    <source>
        <dbReference type="Pfam" id="PF01208"/>
    </source>
</evidence>